<feature type="compositionally biased region" description="Gly residues" evidence="7">
    <location>
        <begin position="37"/>
        <end position="61"/>
    </location>
</feature>
<dbReference type="InterPro" id="IPR007648">
    <property type="entry name" value="ATPase_inhibitor_mt"/>
</dbReference>
<dbReference type="AlphaFoldDB" id="A0AAV2GX04"/>
<evidence type="ECO:0000256" key="5">
    <source>
        <dbReference type="ARBA" id="ARBA00023128"/>
    </source>
</evidence>
<sequence>MSRQLHFARSLLTNMKSDRGLTWRVAPLANQKRGFSGTPGDGSGKGGGGGGAIRSAGGGLGKRAATQEEKYFHDEELRQLRKMKEKMLENYRLEMSFHEKQLMSHKDSLKMHQELLKREGNKDSIQEKIVEHEQGLRKEELAIKDIQEMMKKLEQ</sequence>
<dbReference type="Pfam" id="PF04568">
    <property type="entry name" value="IATP"/>
    <property type="match status" value="1"/>
</dbReference>
<evidence type="ECO:0000313" key="8">
    <source>
        <dbReference type="EMBL" id="CAL1525908.1"/>
    </source>
</evidence>
<organism evidence="8 9">
    <name type="scientific">Lymnaea stagnalis</name>
    <name type="common">Great pond snail</name>
    <name type="synonym">Helix stagnalis</name>
    <dbReference type="NCBI Taxonomy" id="6523"/>
    <lineage>
        <taxon>Eukaryota</taxon>
        <taxon>Metazoa</taxon>
        <taxon>Spiralia</taxon>
        <taxon>Lophotrochozoa</taxon>
        <taxon>Mollusca</taxon>
        <taxon>Gastropoda</taxon>
        <taxon>Heterobranchia</taxon>
        <taxon>Euthyneura</taxon>
        <taxon>Panpulmonata</taxon>
        <taxon>Hygrophila</taxon>
        <taxon>Lymnaeoidea</taxon>
        <taxon>Lymnaeidae</taxon>
        <taxon>Lymnaea</taxon>
    </lineage>
</organism>
<protein>
    <recommendedName>
        <fullName evidence="10">Mitochondrial ATPase inhibitor</fullName>
    </recommendedName>
</protein>
<dbReference type="PANTHER" id="PTHR48417">
    <property type="entry name" value="ATP SYNTHASE F1 SUBUNIT EPSILON"/>
    <property type="match status" value="1"/>
</dbReference>
<evidence type="ECO:0000256" key="3">
    <source>
        <dbReference type="ARBA" id="ARBA00022946"/>
    </source>
</evidence>
<evidence type="ECO:0000256" key="2">
    <source>
        <dbReference type="ARBA" id="ARBA00010901"/>
    </source>
</evidence>
<keyword evidence="9" id="KW-1185">Reference proteome</keyword>
<evidence type="ECO:0008006" key="10">
    <source>
        <dbReference type="Google" id="ProtNLM"/>
    </source>
</evidence>
<evidence type="ECO:0000256" key="4">
    <source>
        <dbReference type="ARBA" id="ARBA00023054"/>
    </source>
</evidence>
<evidence type="ECO:0000256" key="1">
    <source>
        <dbReference type="ARBA" id="ARBA00004173"/>
    </source>
</evidence>
<name>A0AAV2GX04_LYMST</name>
<keyword evidence="5" id="KW-0496">Mitochondrion</keyword>
<gene>
    <name evidence="8" type="ORF">GSLYS_00000085001</name>
</gene>
<dbReference type="Proteomes" id="UP001497497">
    <property type="component" value="Unassembled WGS sequence"/>
</dbReference>
<accession>A0AAV2GX04</accession>
<dbReference type="SUPFAM" id="SSF64602">
    <property type="entry name" value="F1 ATPase inhibitor, IF1, C-terminal domain"/>
    <property type="match status" value="1"/>
</dbReference>
<comment type="caution">
    <text evidence="8">The sequence shown here is derived from an EMBL/GenBank/DDBJ whole genome shotgun (WGS) entry which is preliminary data.</text>
</comment>
<dbReference type="PANTHER" id="PTHR48417:SF1">
    <property type="entry name" value="ATP SYNTHASE F1 SUBUNIT EPSILON"/>
    <property type="match status" value="1"/>
</dbReference>
<evidence type="ECO:0000256" key="7">
    <source>
        <dbReference type="SAM" id="MobiDB-lite"/>
    </source>
</evidence>
<comment type="similarity">
    <text evidence="2">Belongs to the ATPase inhibitor family.</text>
</comment>
<keyword evidence="3" id="KW-0809">Transit peptide</keyword>
<evidence type="ECO:0000256" key="6">
    <source>
        <dbReference type="SAM" id="Coils"/>
    </source>
</evidence>
<keyword evidence="4 6" id="KW-0175">Coiled coil</keyword>
<feature type="coiled-coil region" evidence="6">
    <location>
        <begin position="81"/>
        <end position="108"/>
    </location>
</feature>
<feature type="region of interest" description="Disordered" evidence="7">
    <location>
        <begin position="31"/>
        <end position="67"/>
    </location>
</feature>
<evidence type="ECO:0000313" key="9">
    <source>
        <dbReference type="Proteomes" id="UP001497497"/>
    </source>
</evidence>
<dbReference type="GO" id="GO:0005739">
    <property type="term" value="C:mitochondrion"/>
    <property type="evidence" value="ECO:0007669"/>
    <property type="project" value="UniProtKB-SubCell"/>
</dbReference>
<reference evidence="8 9" key="1">
    <citation type="submission" date="2024-04" db="EMBL/GenBank/DDBJ databases">
        <authorList>
            <consortium name="Genoscope - CEA"/>
            <person name="William W."/>
        </authorList>
    </citation>
    <scope>NUCLEOTIDE SEQUENCE [LARGE SCALE GENOMIC DNA]</scope>
</reference>
<dbReference type="Gene3D" id="1.20.5.500">
    <property type="entry name" value="Single helix bin"/>
    <property type="match status" value="1"/>
</dbReference>
<proteinExistence type="inferred from homology"/>
<dbReference type="EMBL" id="CAXITT010000001">
    <property type="protein sequence ID" value="CAL1525908.1"/>
    <property type="molecule type" value="Genomic_DNA"/>
</dbReference>
<dbReference type="GO" id="GO:0042030">
    <property type="term" value="F:ATPase inhibitor activity"/>
    <property type="evidence" value="ECO:0007669"/>
    <property type="project" value="InterPro"/>
</dbReference>
<comment type="subcellular location">
    <subcellularLocation>
        <location evidence="1">Mitochondrion</location>
    </subcellularLocation>
</comment>